<keyword evidence="3" id="KW-0732">Signal</keyword>
<evidence type="ECO:0000256" key="1">
    <source>
        <dbReference type="ARBA" id="ARBA00022737"/>
    </source>
</evidence>
<feature type="chain" id="PRO_5043880734" evidence="3">
    <location>
        <begin position="23"/>
        <end position="134"/>
    </location>
</feature>
<protein>
    <submittedName>
        <fullName evidence="4">Glucan-binding YG repeat protein</fullName>
    </submittedName>
</protein>
<dbReference type="AlphaFoldDB" id="A0AAX0B476"/>
<evidence type="ECO:0000313" key="5">
    <source>
        <dbReference type="Proteomes" id="UP001193748"/>
    </source>
</evidence>
<dbReference type="Pfam" id="PF01473">
    <property type="entry name" value="Choline_bind_1"/>
    <property type="match status" value="1"/>
</dbReference>
<dbReference type="PROSITE" id="PS51170">
    <property type="entry name" value="CW"/>
    <property type="match status" value="3"/>
</dbReference>
<dbReference type="SUPFAM" id="SSF69360">
    <property type="entry name" value="Cell wall binding repeat"/>
    <property type="match status" value="1"/>
</dbReference>
<dbReference type="Pfam" id="PF19127">
    <property type="entry name" value="Choline_bind_3"/>
    <property type="match status" value="1"/>
</dbReference>
<feature type="repeat" description="Cell wall-binding" evidence="2">
    <location>
        <begin position="54"/>
        <end position="73"/>
    </location>
</feature>
<dbReference type="RefSeq" id="WP_173711386.1">
    <property type="nucleotide sequence ID" value="NZ_JABSWW010000001.1"/>
</dbReference>
<reference evidence="4" key="1">
    <citation type="submission" date="2020-05" db="EMBL/GenBank/DDBJ databases">
        <authorList>
            <person name="Brown S."/>
            <person name="Huntemann M."/>
            <person name="Clum A."/>
            <person name="Spunde A."/>
            <person name="Palaniappan K."/>
            <person name="Ritter S."/>
            <person name="Mikhailova N."/>
            <person name="Chen I.-M."/>
            <person name="Stamatis D."/>
            <person name="Reddy T."/>
            <person name="O'Malley R."/>
            <person name="Daum C."/>
            <person name="Shapiro N."/>
            <person name="Ivanova N."/>
            <person name="Kyrpides N."/>
            <person name="Woyke T."/>
        </authorList>
    </citation>
    <scope>NUCLEOTIDE SEQUENCE</scope>
    <source>
        <strain evidence="4">DJ080</strain>
    </source>
</reference>
<feature type="repeat" description="Cell wall-binding" evidence="2">
    <location>
        <begin position="94"/>
        <end position="114"/>
    </location>
</feature>
<dbReference type="Gene3D" id="2.10.270.10">
    <property type="entry name" value="Cholin Binding"/>
    <property type="match status" value="1"/>
</dbReference>
<dbReference type="InterPro" id="IPR018337">
    <property type="entry name" value="Cell_wall/Cho-bd_repeat"/>
</dbReference>
<keyword evidence="1" id="KW-0677">Repeat</keyword>
<sequence length="134" mass="15510">MKIRILSILVSLIVITSFGANALNREVMKKDKINGWWYDKDTQHDYFLKNGEVITGWLSDNGNWFYANVDGEIQKGWLNLNNQWYYLDKVGVMQTGWLEGKDGKWYYLNSDGTMMHDGTTPDGYKIGSDGVWIK</sequence>
<feature type="repeat" description="Cell wall-binding" evidence="2">
    <location>
        <begin position="74"/>
        <end position="93"/>
    </location>
</feature>
<evidence type="ECO:0000256" key="2">
    <source>
        <dbReference type="PROSITE-ProRule" id="PRU00591"/>
    </source>
</evidence>
<gene>
    <name evidence="4" type="ORF">B0H41_003698</name>
</gene>
<dbReference type="EMBL" id="JABSWW010000001">
    <property type="protein sequence ID" value="NRT90019.1"/>
    <property type="molecule type" value="Genomic_DNA"/>
</dbReference>
<name>A0AAX0B476_CLOBE</name>
<accession>A0AAX0B476</accession>
<evidence type="ECO:0000313" key="4">
    <source>
        <dbReference type="EMBL" id="NRT90019.1"/>
    </source>
</evidence>
<feature type="signal peptide" evidence="3">
    <location>
        <begin position="1"/>
        <end position="22"/>
    </location>
</feature>
<organism evidence="4 5">
    <name type="scientific">Clostridium beijerinckii</name>
    <name type="common">Clostridium MP</name>
    <dbReference type="NCBI Taxonomy" id="1520"/>
    <lineage>
        <taxon>Bacteria</taxon>
        <taxon>Bacillati</taxon>
        <taxon>Bacillota</taxon>
        <taxon>Clostridia</taxon>
        <taxon>Eubacteriales</taxon>
        <taxon>Clostridiaceae</taxon>
        <taxon>Clostridium</taxon>
    </lineage>
</organism>
<evidence type="ECO:0000256" key="3">
    <source>
        <dbReference type="SAM" id="SignalP"/>
    </source>
</evidence>
<dbReference type="Proteomes" id="UP001193748">
    <property type="component" value="Unassembled WGS sequence"/>
</dbReference>
<proteinExistence type="predicted"/>
<comment type="caution">
    <text evidence="4">The sequence shown here is derived from an EMBL/GenBank/DDBJ whole genome shotgun (WGS) entry which is preliminary data.</text>
</comment>
<reference evidence="4" key="2">
    <citation type="journal article" date="2022" name="Nat. Biotechnol.">
        <title>Carbon-negative production of acetone and isopropanol by gas fermentation at industrial pilot scale.</title>
        <authorList>
            <person name="Liew F.E."/>
            <person name="Nogle R."/>
            <person name="Abdalla T."/>
            <person name="Rasor B.J."/>
            <person name="Canter C."/>
            <person name="Jensen R.O."/>
            <person name="Wang L."/>
            <person name="Strutz J."/>
            <person name="Chirania P."/>
            <person name="De Tissera S."/>
            <person name="Mueller A.P."/>
            <person name="Ruan Z."/>
            <person name="Gao A."/>
            <person name="Tran L."/>
            <person name="Engle N.L."/>
            <person name="Bromley J.C."/>
            <person name="Daniell J."/>
            <person name="Conrado R."/>
            <person name="Tschaplinski T.J."/>
            <person name="Giannone R.J."/>
            <person name="Hettich R.L."/>
            <person name="Karim A.S."/>
            <person name="Simpson S.D."/>
            <person name="Brown S.D."/>
            <person name="Leang C."/>
            <person name="Jewett M.C."/>
            <person name="Kopke M."/>
        </authorList>
    </citation>
    <scope>NUCLEOTIDE SEQUENCE</scope>
    <source>
        <strain evidence="4">DJ080</strain>
    </source>
</reference>